<evidence type="ECO:0000256" key="3">
    <source>
        <dbReference type="ARBA" id="ARBA00022741"/>
    </source>
</evidence>
<dbReference type="InterPro" id="IPR039421">
    <property type="entry name" value="Type_1_exporter"/>
</dbReference>
<dbReference type="EMBL" id="JBBMFJ010000001">
    <property type="protein sequence ID" value="MEQ2561586.1"/>
    <property type="molecule type" value="Genomic_DNA"/>
</dbReference>
<feature type="transmembrane region" description="Helical" evidence="7">
    <location>
        <begin position="78"/>
        <end position="98"/>
    </location>
</feature>
<keyword evidence="6 7" id="KW-0472">Membrane</keyword>
<dbReference type="SUPFAM" id="SSF52540">
    <property type="entry name" value="P-loop containing nucleoside triphosphate hydrolases"/>
    <property type="match status" value="1"/>
</dbReference>
<evidence type="ECO:0000256" key="2">
    <source>
        <dbReference type="ARBA" id="ARBA00022692"/>
    </source>
</evidence>
<comment type="subcellular location">
    <subcellularLocation>
        <location evidence="1">Cell membrane</location>
        <topology evidence="1">Multi-pass membrane protein</topology>
    </subcellularLocation>
</comment>
<dbReference type="Pfam" id="PF00005">
    <property type="entry name" value="ABC_tran"/>
    <property type="match status" value="1"/>
</dbReference>
<proteinExistence type="predicted"/>
<evidence type="ECO:0000256" key="1">
    <source>
        <dbReference type="ARBA" id="ARBA00004651"/>
    </source>
</evidence>
<evidence type="ECO:0000256" key="4">
    <source>
        <dbReference type="ARBA" id="ARBA00022840"/>
    </source>
</evidence>
<reference evidence="10 11" key="1">
    <citation type="submission" date="2024-03" db="EMBL/GenBank/DDBJ databases">
        <title>Human intestinal bacterial collection.</title>
        <authorList>
            <person name="Pauvert C."/>
            <person name="Hitch T.C.A."/>
            <person name="Clavel T."/>
        </authorList>
    </citation>
    <scope>NUCLEOTIDE SEQUENCE [LARGE SCALE GENOMIC DNA]</scope>
    <source>
        <strain evidence="10 11">CLA-AP-H27</strain>
    </source>
</reference>
<dbReference type="Gene3D" id="3.40.50.300">
    <property type="entry name" value="P-loop containing nucleotide triphosphate hydrolases"/>
    <property type="match status" value="1"/>
</dbReference>
<evidence type="ECO:0000313" key="10">
    <source>
        <dbReference type="EMBL" id="MEQ2561586.1"/>
    </source>
</evidence>
<dbReference type="PANTHER" id="PTHR43394:SF1">
    <property type="entry name" value="ATP-BINDING CASSETTE SUB-FAMILY B MEMBER 10, MITOCHONDRIAL"/>
    <property type="match status" value="1"/>
</dbReference>
<dbReference type="PROSITE" id="PS50929">
    <property type="entry name" value="ABC_TM1F"/>
    <property type="match status" value="1"/>
</dbReference>
<feature type="domain" description="ABC transporter" evidence="8">
    <location>
        <begin position="356"/>
        <end position="584"/>
    </location>
</feature>
<keyword evidence="11" id="KW-1185">Reference proteome</keyword>
<dbReference type="CDD" id="cd03228">
    <property type="entry name" value="ABCC_MRP_Like"/>
    <property type="match status" value="1"/>
</dbReference>
<evidence type="ECO:0000256" key="7">
    <source>
        <dbReference type="SAM" id="Phobius"/>
    </source>
</evidence>
<dbReference type="PROSITE" id="PS00211">
    <property type="entry name" value="ABC_TRANSPORTER_1"/>
    <property type="match status" value="1"/>
</dbReference>
<accession>A0ABV1HHJ5</accession>
<dbReference type="InterPro" id="IPR017871">
    <property type="entry name" value="ABC_transporter-like_CS"/>
</dbReference>
<dbReference type="Proteomes" id="UP001437460">
    <property type="component" value="Unassembled WGS sequence"/>
</dbReference>
<dbReference type="SUPFAM" id="SSF90123">
    <property type="entry name" value="ABC transporter transmembrane region"/>
    <property type="match status" value="1"/>
</dbReference>
<dbReference type="Pfam" id="PF00664">
    <property type="entry name" value="ABC_membrane"/>
    <property type="match status" value="1"/>
</dbReference>
<feature type="transmembrane region" description="Helical" evidence="7">
    <location>
        <begin position="36"/>
        <end position="57"/>
    </location>
</feature>
<keyword evidence="3" id="KW-0547">Nucleotide-binding</keyword>
<keyword evidence="4 10" id="KW-0067">ATP-binding</keyword>
<dbReference type="PROSITE" id="PS50893">
    <property type="entry name" value="ABC_TRANSPORTER_2"/>
    <property type="match status" value="1"/>
</dbReference>
<organism evidence="10 11">
    <name type="scientific">Ventrimonas faecis</name>
    <dbReference type="NCBI Taxonomy" id="3133170"/>
    <lineage>
        <taxon>Bacteria</taxon>
        <taxon>Bacillati</taxon>
        <taxon>Bacillota</taxon>
        <taxon>Clostridia</taxon>
        <taxon>Lachnospirales</taxon>
        <taxon>Lachnospiraceae</taxon>
        <taxon>Ventrimonas</taxon>
    </lineage>
</organism>
<dbReference type="InterPro" id="IPR036640">
    <property type="entry name" value="ABC1_TM_sf"/>
</dbReference>
<comment type="caution">
    <text evidence="10">The sequence shown here is derived from an EMBL/GenBank/DDBJ whole genome shotgun (WGS) entry which is preliminary data.</text>
</comment>
<dbReference type="PANTHER" id="PTHR43394">
    <property type="entry name" value="ATP-DEPENDENT PERMEASE MDL1, MITOCHONDRIAL"/>
    <property type="match status" value="1"/>
</dbReference>
<dbReference type="InterPro" id="IPR003439">
    <property type="entry name" value="ABC_transporter-like_ATP-bd"/>
</dbReference>
<keyword evidence="2 7" id="KW-0812">Transmembrane</keyword>
<feature type="domain" description="ABC transmembrane type-1" evidence="9">
    <location>
        <begin position="38"/>
        <end position="327"/>
    </location>
</feature>
<dbReference type="RefSeq" id="WP_349228069.1">
    <property type="nucleotide sequence ID" value="NZ_JBBMFJ010000001.1"/>
</dbReference>
<dbReference type="CDD" id="cd07346">
    <property type="entry name" value="ABC_6TM_exporters"/>
    <property type="match status" value="1"/>
</dbReference>
<dbReference type="InterPro" id="IPR027417">
    <property type="entry name" value="P-loop_NTPase"/>
</dbReference>
<evidence type="ECO:0000256" key="6">
    <source>
        <dbReference type="ARBA" id="ARBA00023136"/>
    </source>
</evidence>
<sequence length="594" mass="66388">MRETMESDEVRKQMENTGKGFRPDRILSYFRKEWKVLIVITVSGLIYNLGLLAGPWFEGRMTGCLIRILQGISRASQMLTLVCAYVASIAVVQSSRYVKRFYVRRFANNVNRRMKQIIYGSLVRKSRTELQEEGAGTVMTKAILDVDDCVEGMRKFTTEVFDTGVALMAYAGMLLFYDWRLALLALIFPPVSYCIAEKMKRLIQKTGAACKEQSGILSAATLDRGINALTYRVFGCEEERRQAYEENLSAYEKAAVKANVWNTVMQPLYRVISMTGVLFIFYFGGKNVLGEGWSTWSVATFATFLSCFTKLSVKSSSAAKLFNAVHKAQVSWKRIKPFMKVSGDSHMNTKMLPGTLQVTDLGFAYPGGKKLFEHLNFSAEPGQIIGITGPVACGKSTLGKSFLCEYPYEGSIQFDGQELQKMDEKKRAGIIGYLGHDPELFNDTIENNIRLGGGREAEPYLKAVCLDQDLTSVEDGLQTLVGNGGVRLSGGQAQRLALARTLYHKKPLLILDDPFSALDRTTEREAFAHLQEMAKGSIVLLISHRLYLFPQMDQIIWMETGETVVGTHEELLKQVPEYAQLFAAQEGGAGHEED</sequence>
<name>A0ABV1HHJ5_9FIRM</name>
<keyword evidence="5 7" id="KW-1133">Transmembrane helix</keyword>
<evidence type="ECO:0000313" key="11">
    <source>
        <dbReference type="Proteomes" id="UP001437460"/>
    </source>
</evidence>
<dbReference type="InterPro" id="IPR011527">
    <property type="entry name" value="ABC1_TM_dom"/>
</dbReference>
<evidence type="ECO:0000259" key="9">
    <source>
        <dbReference type="PROSITE" id="PS50929"/>
    </source>
</evidence>
<evidence type="ECO:0000259" key="8">
    <source>
        <dbReference type="PROSITE" id="PS50893"/>
    </source>
</evidence>
<dbReference type="SMART" id="SM00382">
    <property type="entry name" value="AAA"/>
    <property type="match status" value="1"/>
</dbReference>
<gene>
    <name evidence="10" type="ORF">WMO41_00080</name>
</gene>
<dbReference type="GO" id="GO:0005524">
    <property type="term" value="F:ATP binding"/>
    <property type="evidence" value="ECO:0007669"/>
    <property type="project" value="UniProtKB-KW"/>
</dbReference>
<protein>
    <submittedName>
        <fullName evidence="10">ABC transporter ATP-binding protein</fullName>
    </submittedName>
</protein>
<dbReference type="InterPro" id="IPR003593">
    <property type="entry name" value="AAA+_ATPase"/>
</dbReference>
<dbReference type="Gene3D" id="1.20.1560.10">
    <property type="entry name" value="ABC transporter type 1, transmembrane domain"/>
    <property type="match status" value="1"/>
</dbReference>
<evidence type="ECO:0000256" key="5">
    <source>
        <dbReference type="ARBA" id="ARBA00022989"/>
    </source>
</evidence>